<keyword evidence="5 12" id="KW-0597">Phosphoprotein</keyword>
<dbReference type="GO" id="GO:0000155">
    <property type="term" value="F:phosphorelay sensor kinase activity"/>
    <property type="evidence" value="ECO:0007669"/>
    <property type="project" value="InterPro"/>
</dbReference>
<dbReference type="InterPro" id="IPR000014">
    <property type="entry name" value="PAS"/>
</dbReference>
<feature type="transmembrane region" description="Helical" evidence="13">
    <location>
        <begin position="63"/>
        <end position="83"/>
    </location>
</feature>
<dbReference type="InterPro" id="IPR004358">
    <property type="entry name" value="Sig_transdc_His_kin-like_C"/>
</dbReference>
<dbReference type="GO" id="GO:0005886">
    <property type="term" value="C:plasma membrane"/>
    <property type="evidence" value="ECO:0007669"/>
    <property type="project" value="UniProtKB-SubCell"/>
</dbReference>
<evidence type="ECO:0000256" key="1">
    <source>
        <dbReference type="ARBA" id="ARBA00000085"/>
    </source>
</evidence>
<evidence type="ECO:0000256" key="4">
    <source>
        <dbReference type="ARBA" id="ARBA00022475"/>
    </source>
</evidence>
<dbReference type="CDD" id="cd00130">
    <property type="entry name" value="PAS"/>
    <property type="match status" value="3"/>
</dbReference>
<organism evidence="19 20">
    <name type="scientific">Devosia litorisediminis</name>
    <dbReference type="NCBI Taxonomy" id="2829817"/>
    <lineage>
        <taxon>Bacteria</taxon>
        <taxon>Pseudomonadati</taxon>
        <taxon>Pseudomonadota</taxon>
        <taxon>Alphaproteobacteria</taxon>
        <taxon>Hyphomicrobiales</taxon>
        <taxon>Devosiaceae</taxon>
        <taxon>Devosia</taxon>
    </lineage>
</organism>
<keyword evidence="8" id="KW-0418">Kinase</keyword>
<evidence type="ECO:0000259" key="14">
    <source>
        <dbReference type="PROSITE" id="PS50109"/>
    </source>
</evidence>
<dbReference type="Gene3D" id="3.30.450.350">
    <property type="entry name" value="CHASE domain"/>
    <property type="match status" value="1"/>
</dbReference>
<dbReference type="InterPro" id="IPR000700">
    <property type="entry name" value="PAS-assoc_C"/>
</dbReference>
<feature type="transmembrane region" description="Helical" evidence="13">
    <location>
        <begin position="129"/>
        <end position="155"/>
    </location>
</feature>
<feature type="domain" description="Histidine kinase" evidence="14">
    <location>
        <begin position="930"/>
        <end position="1149"/>
    </location>
</feature>
<keyword evidence="4" id="KW-1003">Cell membrane</keyword>
<dbReference type="SUPFAM" id="SSF55874">
    <property type="entry name" value="ATPase domain of HSP90 chaperone/DNA topoisomerase II/histidine kinase"/>
    <property type="match status" value="1"/>
</dbReference>
<evidence type="ECO:0000313" key="19">
    <source>
        <dbReference type="EMBL" id="MBS3848086.1"/>
    </source>
</evidence>
<dbReference type="PROSITE" id="PS50110">
    <property type="entry name" value="RESPONSE_REGULATORY"/>
    <property type="match status" value="1"/>
</dbReference>
<proteinExistence type="predicted"/>
<dbReference type="InterPro" id="IPR006189">
    <property type="entry name" value="CHASE_dom"/>
</dbReference>
<keyword evidence="20" id="KW-1185">Reference proteome</keyword>
<dbReference type="InterPro" id="IPR005467">
    <property type="entry name" value="His_kinase_dom"/>
</dbReference>
<comment type="catalytic activity">
    <reaction evidence="1">
        <text>ATP + protein L-histidine = ADP + protein N-phospho-L-histidine.</text>
        <dbReference type="EC" id="2.7.13.3"/>
    </reaction>
</comment>
<dbReference type="PANTHER" id="PTHR43047">
    <property type="entry name" value="TWO-COMPONENT HISTIDINE PROTEIN KINASE"/>
    <property type="match status" value="1"/>
</dbReference>
<evidence type="ECO:0000256" key="9">
    <source>
        <dbReference type="ARBA" id="ARBA00022989"/>
    </source>
</evidence>
<keyword evidence="9 13" id="KW-1133">Transmembrane helix</keyword>
<feature type="transmembrane region" description="Helical" evidence="13">
    <location>
        <begin position="207"/>
        <end position="226"/>
    </location>
</feature>
<keyword evidence="7 13" id="KW-0812">Transmembrane</keyword>
<dbReference type="InterPro" id="IPR036890">
    <property type="entry name" value="HATPase_C_sf"/>
</dbReference>
<evidence type="ECO:0000256" key="3">
    <source>
        <dbReference type="ARBA" id="ARBA00012438"/>
    </source>
</evidence>
<feature type="transmembrane region" description="Helical" evidence="13">
    <location>
        <begin position="167"/>
        <end position="187"/>
    </location>
</feature>
<dbReference type="Pfam" id="PF00512">
    <property type="entry name" value="HisKA"/>
    <property type="match status" value="1"/>
</dbReference>
<keyword evidence="6" id="KW-0808">Transferase</keyword>
<feature type="domain" description="PAC" evidence="17">
    <location>
        <begin position="618"/>
        <end position="669"/>
    </location>
</feature>
<dbReference type="InterPro" id="IPR007895">
    <property type="entry name" value="MASE1"/>
</dbReference>
<dbReference type="InterPro" id="IPR042240">
    <property type="entry name" value="CHASE_sf"/>
</dbReference>
<dbReference type="InterPro" id="IPR001610">
    <property type="entry name" value="PAC"/>
</dbReference>
<dbReference type="Gene3D" id="3.30.565.10">
    <property type="entry name" value="Histidine kinase-like ATPase, C-terminal domain"/>
    <property type="match status" value="1"/>
</dbReference>
<gene>
    <name evidence="19" type="ORF">KD146_05175</name>
</gene>
<dbReference type="PROSITE" id="PS50113">
    <property type="entry name" value="PAC"/>
    <property type="match status" value="3"/>
</dbReference>
<feature type="domain" description="PAS" evidence="16">
    <location>
        <begin position="546"/>
        <end position="616"/>
    </location>
</feature>
<evidence type="ECO:0000259" key="18">
    <source>
        <dbReference type="PROSITE" id="PS50839"/>
    </source>
</evidence>
<feature type="transmembrane region" description="Helical" evidence="13">
    <location>
        <begin position="12"/>
        <end position="33"/>
    </location>
</feature>
<dbReference type="NCBIfam" id="TIGR00229">
    <property type="entry name" value="sensory_box"/>
    <property type="match status" value="3"/>
</dbReference>
<dbReference type="InterPro" id="IPR003661">
    <property type="entry name" value="HisK_dim/P_dom"/>
</dbReference>
<dbReference type="PRINTS" id="PR00344">
    <property type="entry name" value="BCTRLSENSOR"/>
</dbReference>
<evidence type="ECO:0000256" key="10">
    <source>
        <dbReference type="ARBA" id="ARBA00023012"/>
    </source>
</evidence>
<dbReference type="SMART" id="SM00387">
    <property type="entry name" value="HATPase_c"/>
    <property type="match status" value="1"/>
</dbReference>
<feature type="transmembrane region" description="Helical" evidence="13">
    <location>
        <begin position="89"/>
        <end position="117"/>
    </location>
</feature>
<reference evidence="19" key="1">
    <citation type="submission" date="2021-04" db="EMBL/GenBank/DDBJ databases">
        <title>Devosia litorisediminis sp. nov., isolated from a sand dune.</title>
        <authorList>
            <person name="Park S."/>
            <person name="Yoon J.-H."/>
        </authorList>
    </citation>
    <scope>NUCLEOTIDE SEQUENCE</scope>
    <source>
        <strain evidence="19">BSSL-BM10</strain>
    </source>
</reference>
<evidence type="ECO:0000256" key="12">
    <source>
        <dbReference type="PROSITE-ProRule" id="PRU00169"/>
    </source>
</evidence>
<dbReference type="RefSeq" id="WP_212657659.1">
    <property type="nucleotide sequence ID" value="NZ_JAGXTP010000001.1"/>
</dbReference>
<dbReference type="PANTHER" id="PTHR43047:SF62">
    <property type="entry name" value="SENSOR HISTIDINE KINASE DPIB"/>
    <property type="match status" value="1"/>
</dbReference>
<dbReference type="Pfam" id="PF08448">
    <property type="entry name" value="PAS_4"/>
    <property type="match status" value="1"/>
</dbReference>
<dbReference type="SMART" id="SM00086">
    <property type="entry name" value="PAC"/>
    <property type="match status" value="3"/>
</dbReference>
<feature type="domain" description="PAS" evidence="16">
    <location>
        <begin position="800"/>
        <end position="870"/>
    </location>
</feature>
<keyword evidence="11 13" id="KW-0472">Membrane</keyword>
<dbReference type="Gene3D" id="1.10.287.130">
    <property type="match status" value="1"/>
</dbReference>
<dbReference type="EMBL" id="JAGXTP010000001">
    <property type="protein sequence ID" value="MBS3848086.1"/>
    <property type="molecule type" value="Genomic_DNA"/>
</dbReference>
<evidence type="ECO:0000256" key="11">
    <source>
        <dbReference type="ARBA" id="ARBA00023136"/>
    </source>
</evidence>
<dbReference type="InterPro" id="IPR035965">
    <property type="entry name" value="PAS-like_dom_sf"/>
</dbReference>
<dbReference type="CDD" id="cd00082">
    <property type="entry name" value="HisKA"/>
    <property type="match status" value="1"/>
</dbReference>
<dbReference type="SUPFAM" id="SSF47384">
    <property type="entry name" value="Homodimeric domain of signal transducing histidine kinase"/>
    <property type="match status" value="1"/>
</dbReference>
<accession>A0A942EE70</accession>
<dbReference type="FunFam" id="1.10.287.130:FF:000001">
    <property type="entry name" value="Two-component sensor histidine kinase"/>
    <property type="match status" value="1"/>
</dbReference>
<dbReference type="InterPro" id="IPR036097">
    <property type="entry name" value="HisK_dim/P_sf"/>
</dbReference>
<dbReference type="SMART" id="SM01079">
    <property type="entry name" value="CHASE"/>
    <property type="match status" value="1"/>
</dbReference>
<dbReference type="EC" id="2.7.13.3" evidence="3"/>
<evidence type="ECO:0000313" key="20">
    <source>
        <dbReference type="Proteomes" id="UP000678281"/>
    </source>
</evidence>
<evidence type="ECO:0000259" key="16">
    <source>
        <dbReference type="PROSITE" id="PS50112"/>
    </source>
</evidence>
<feature type="domain" description="PAC" evidence="17">
    <location>
        <begin position="746"/>
        <end position="799"/>
    </location>
</feature>
<evidence type="ECO:0000256" key="6">
    <source>
        <dbReference type="ARBA" id="ARBA00022679"/>
    </source>
</evidence>
<dbReference type="Proteomes" id="UP000678281">
    <property type="component" value="Unassembled WGS sequence"/>
</dbReference>
<dbReference type="Pfam" id="PF03924">
    <property type="entry name" value="CHASE"/>
    <property type="match status" value="1"/>
</dbReference>
<sequence>MSETRPVEYRWLRLAGLSLGVALLYVVTGVLGLRLAVPPGYATIIWPASGIAIAALLIFSPRLVVGVFLGSFVVNAYVGAVLGGDGIDWRALAVAVAIAAGSSLQALAAAFAARRLFGVPTILKSIRDVVVFAGVVGPIASLIAASVGTGTLLIAGLLPAEAVATNWVTWWMGDLIGILVVLPLALLGPWRSWGAGWSRDNAAGLRAASILALMVPLGMTFYGWMWTSEAAYDRGHAAFHGLANDSKQALLHRMDSYAQGLDGAAGLFMASSVVTAADWRAYVDALNIGKTLPGINGIGVIDDVPTTDLADFYARMRALGVQGLEVHPTEVPRDNHFVIRFIEPLEPNLPALGLDIAFEENRREAAITARQTGRSTITKRIFLVQDEVRRAGFLLLKPLYQRSVPLRTVEQRRVAFRGWVYAPFIGARFMTDLTSSQQDTLELQVFDGPVVNEDRLIYSSQSGDEARGVPTYTIKETMPVMGQYWTIVWSSTAQFDAETKNNEPMVVLLAGLLVSGLFAVFLLSYARREETIQHQVVQKTLEITAREQENRAVFNTAVVGILLLDEHGRLLSANEAALEIFGAEAQDIPSMSIRDLLKLEGARSVAELLGALMTRTTRTKPATGLTRDGKQLDLEFQINPWKTEEGEMRYTAIVRDVTRQRQITIALEDAEERWSSALRGARIGVFDVDLVAGKSIVSDTWMEMLGFHVDDAINPQEEWRKRVHPDDLAVVDEADAACFAGTTPRSECEYRIRKKSGNWIWLRSDATVTQRDENGAALRLVGTQTDITALKEAEAALRSSEERLRSAIDNAPIGMALIDPQGEWISVNEALFAFLGYSGEEFLKLNFRELTHPDDVGLDRELLSQLTSGEIADYQLEKRYLHKEGHAVWGLLSVSVARGQDGRIDYFIAQIQDIQDRKEMDRIKSEFISNVSHELRTPLTSIRGSLGLVTGAMAAEIPAGIMRLLTIAHKNSERLILLINDILDLEKMNSEKLQFDIGTHKLLEEIELAMDTNQSYANQFDVTFVLDTPDVDMDCDFDAARLQQVLSNLMSNAAKFSPAGGSVHLSLSRVGKMARVSITDTGPGIPASFRSRIFSPFSQADASATRETGGTGLGLHISKQMMDKMFGGLDYTSVEGAGSTFWIDLPLTADAAPAQLENASNGAQLPRVLHVEDDAGFRDFIATAMSGQLNITQAATLGEARAYLVGQSFDVILLDLQLPDGHGMDLLEGLDLHTGCPVIVLTATESVDDDPRVSATLVKSRTPEDAIVALILEAAAESQRAQARGH</sequence>
<dbReference type="PROSITE" id="PS50112">
    <property type="entry name" value="PAS"/>
    <property type="match status" value="2"/>
</dbReference>
<keyword evidence="10" id="KW-0902">Two-component regulatory system</keyword>
<feature type="transmembrane region" description="Helical" evidence="13">
    <location>
        <begin position="39"/>
        <end position="58"/>
    </location>
</feature>
<dbReference type="SMART" id="SM00091">
    <property type="entry name" value="PAS"/>
    <property type="match status" value="3"/>
</dbReference>
<feature type="domain" description="PAC" evidence="17">
    <location>
        <begin position="874"/>
        <end position="926"/>
    </location>
</feature>
<feature type="modified residue" description="4-aspartylphosphate" evidence="12">
    <location>
        <position position="1215"/>
    </location>
</feature>
<dbReference type="PROSITE" id="PS50839">
    <property type="entry name" value="CHASE"/>
    <property type="match status" value="1"/>
</dbReference>
<comment type="caution">
    <text evidence="19">The sequence shown here is derived from an EMBL/GenBank/DDBJ whole genome shotgun (WGS) entry which is preliminary data.</text>
</comment>
<evidence type="ECO:0000256" key="2">
    <source>
        <dbReference type="ARBA" id="ARBA00004651"/>
    </source>
</evidence>
<dbReference type="Pfam" id="PF08447">
    <property type="entry name" value="PAS_3"/>
    <property type="match status" value="2"/>
</dbReference>
<dbReference type="Pfam" id="PF02518">
    <property type="entry name" value="HATPase_c"/>
    <property type="match status" value="1"/>
</dbReference>
<dbReference type="CDD" id="cd16922">
    <property type="entry name" value="HATPase_EvgS-ArcB-TorS-like"/>
    <property type="match status" value="1"/>
</dbReference>
<dbReference type="SUPFAM" id="SSF55785">
    <property type="entry name" value="PYP-like sensor domain (PAS domain)"/>
    <property type="match status" value="3"/>
</dbReference>
<dbReference type="SMART" id="SM00448">
    <property type="entry name" value="REC"/>
    <property type="match status" value="1"/>
</dbReference>
<feature type="domain" description="CHASE" evidence="18">
    <location>
        <begin position="333"/>
        <end position="488"/>
    </location>
</feature>
<dbReference type="Pfam" id="PF05231">
    <property type="entry name" value="MASE1"/>
    <property type="match status" value="1"/>
</dbReference>
<evidence type="ECO:0000256" key="8">
    <source>
        <dbReference type="ARBA" id="ARBA00022777"/>
    </source>
</evidence>
<evidence type="ECO:0000259" key="17">
    <source>
        <dbReference type="PROSITE" id="PS50113"/>
    </source>
</evidence>
<protein>
    <recommendedName>
        <fullName evidence="3">histidine kinase</fullName>
        <ecNumber evidence="3">2.7.13.3</ecNumber>
    </recommendedName>
</protein>
<evidence type="ECO:0000256" key="5">
    <source>
        <dbReference type="ARBA" id="ARBA00022553"/>
    </source>
</evidence>
<dbReference type="FunFam" id="3.30.565.10:FF:000006">
    <property type="entry name" value="Sensor histidine kinase WalK"/>
    <property type="match status" value="1"/>
</dbReference>
<dbReference type="InterPro" id="IPR013655">
    <property type="entry name" value="PAS_fold_3"/>
</dbReference>
<dbReference type="InterPro" id="IPR001789">
    <property type="entry name" value="Sig_transdc_resp-reg_receiver"/>
</dbReference>
<dbReference type="PROSITE" id="PS50109">
    <property type="entry name" value="HIS_KIN"/>
    <property type="match status" value="1"/>
</dbReference>
<dbReference type="Gene3D" id="3.40.50.2300">
    <property type="match status" value="1"/>
</dbReference>
<evidence type="ECO:0000259" key="15">
    <source>
        <dbReference type="PROSITE" id="PS50110"/>
    </source>
</evidence>
<dbReference type="Gene3D" id="3.30.450.20">
    <property type="entry name" value="PAS domain"/>
    <property type="match status" value="3"/>
</dbReference>
<name>A0A942EE70_9HYPH</name>
<dbReference type="Pfam" id="PF00072">
    <property type="entry name" value="Response_reg"/>
    <property type="match status" value="1"/>
</dbReference>
<comment type="subcellular location">
    <subcellularLocation>
        <location evidence="2">Cell membrane</location>
        <topology evidence="2">Multi-pass membrane protein</topology>
    </subcellularLocation>
</comment>
<evidence type="ECO:0000256" key="7">
    <source>
        <dbReference type="ARBA" id="ARBA00022692"/>
    </source>
</evidence>
<dbReference type="InterPro" id="IPR013656">
    <property type="entry name" value="PAS_4"/>
</dbReference>
<dbReference type="InterPro" id="IPR011006">
    <property type="entry name" value="CheY-like_superfamily"/>
</dbReference>
<dbReference type="SMART" id="SM00388">
    <property type="entry name" value="HisKA"/>
    <property type="match status" value="1"/>
</dbReference>
<dbReference type="SUPFAM" id="SSF52172">
    <property type="entry name" value="CheY-like"/>
    <property type="match status" value="1"/>
</dbReference>
<dbReference type="InterPro" id="IPR003594">
    <property type="entry name" value="HATPase_dom"/>
</dbReference>
<dbReference type="GO" id="GO:0009927">
    <property type="term" value="F:histidine phosphotransfer kinase activity"/>
    <property type="evidence" value="ECO:0007669"/>
    <property type="project" value="TreeGrafter"/>
</dbReference>
<feature type="domain" description="Response regulatory" evidence="15">
    <location>
        <begin position="1167"/>
        <end position="1274"/>
    </location>
</feature>
<evidence type="ECO:0000256" key="13">
    <source>
        <dbReference type="SAM" id="Phobius"/>
    </source>
</evidence>